<dbReference type="InterPro" id="IPR036390">
    <property type="entry name" value="WH_DNA-bd_sf"/>
</dbReference>
<dbReference type="Proteomes" id="UP000637074">
    <property type="component" value="Unassembled WGS sequence"/>
</dbReference>
<evidence type="ECO:0000259" key="4">
    <source>
        <dbReference type="PROSITE" id="PS50949"/>
    </source>
</evidence>
<dbReference type="SUPFAM" id="SSF46785">
    <property type="entry name" value="Winged helix' DNA-binding domain"/>
    <property type="match status" value="1"/>
</dbReference>
<organism evidence="5 6">
    <name type="scientific">Neobacillus kokaensis</name>
    <dbReference type="NCBI Taxonomy" id="2759023"/>
    <lineage>
        <taxon>Bacteria</taxon>
        <taxon>Bacillati</taxon>
        <taxon>Bacillota</taxon>
        <taxon>Bacilli</taxon>
        <taxon>Bacillales</taxon>
        <taxon>Bacillaceae</taxon>
        <taxon>Neobacillus</taxon>
    </lineage>
</organism>
<gene>
    <name evidence="5" type="primary">lutR_1</name>
    <name evidence="5" type="ORF">AM1BK_27140</name>
</gene>
<dbReference type="Gene3D" id="1.20.120.530">
    <property type="entry name" value="GntR ligand-binding domain-like"/>
    <property type="match status" value="1"/>
</dbReference>
<dbReference type="Gene3D" id="1.10.10.10">
    <property type="entry name" value="Winged helix-like DNA-binding domain superfamily/Winged helix DNA-binding domain"/>
    <property type="match status" value="1"/>
</dbReference>
<evidence type="ECO:0000256" key="3">
    <source>
        <dbReference type="ARBA" id="ARBA00023163"/>
    </source>
</evidence>
<name>A0ABQ3N500_9BACI</name>
<dbReference type="Pfam" id="PF00392">
    <property type="entry name" value="GntR"/>
    <property type="match status" value="1"/>
</dbReference>
<dbReference type="InterPro" id="IPR000524">
    <property type="entry name" value="Tscrpt_reg_HTH_GntR"/>
</dbReference>
<sequence length="240" mass="27473">MIYKKIKPKKIYEEVTEEIHEMIRNGVFKPGEKLGSVHHLAENFQVGKAAIREALSALQAMGLVEMKQGEGTYIKEFDTNRLLFPLSTAILMNKNDIIHLLEVRKILEFGSVLAAANKRSEDDLLTIFSALEQMKKPLGIEKLGEADLCFHLSIAEASKNPILIQLMKEVAELMIETMKETRRIWVFSNKTTTEKLYLEHADIYHAILAKDSEKAQRCMMSHLEDVEKIIIKYLDVNENN</sequence>
<feature type="domain" description="HTH gntR-type" evidence="4">
    <location>
        <begin position="9"/>
        <end position="77"/>
    </location>
</feature>
<protein>
    <submittedName>
        <fullName evidence="5">HTH-type transcriptional regulator LutR</fullName>
    </submittedName>
</protein>
<keyword evidence="2" id="KW-0238">DNA-binding</keyword>
<dbReference type="SMART" id="SM00345">
    <property type="entry name" value="HTH_GNTR"/>
    <property type="match status" value="1"/>
</dbReference>
<reference evidence="5 6" key="1">
    <citation type="journal article" date="2022" name="Int. J. Syst. Evol. Microbiol.">
        <title>Neobacillus kokaensis sp. nov., isolated from soil.</title>
        <authorList>
            <person name="Yuki K."/>
            <person name="Matsubara H."/>
            <person name="Yamaguchi S."/>
        </authorList>
    </citation>
    <scope>NUCLEOTIDE SEQUENCE [LARGE SCALE GENOMIC DNA]</scope>
    <source>
        <strain evidence="5 6">LOB 377</strain>
    </source>
</reference>
<dbReference type="InterPro" id="IPR008920">
    <property type="entry name" value="TF_FadR/GntR_C"/>
</dbReference>
<dbReference type="CDD" id="cd07377">
    <property type="entry name" value="WHTH_GntR"/>
    <property type="match status" value="1"/>
</dbReference>
<dbReference type="PANTHER" id="PTHR43537">
    <property type="entry name" value="TRANSCRIPTIONAL REGULATOR, GNTR FAMILY"/>
    <property type="match status" value="1"/>
</dbReference>
<evidence type="ECO:0000313" key="6">
    <source>
        <dbReference type="Proteomes" id="UP000637074"/>
    </source>
</evidence>
<dbReference type="SUPFAM" id="SSF48008">
    <property type="entry name" value="GntR ligand-binding domain-like"/>
    <property type="match status" value="1"/>
</dbReference>
<keyword evidence="6" id="KW-1185">Reference proteome</keyword>
<comment type="caution">
    <text evidence="5">The sequence shown here is derived from an EMBL/GenBank/DDBJ whole genome shotgun (WGS) entry which is preliminary data.</text>
</comment>
<evidence type="ECO:0000313" key="5">
    <source>
        <dbReference type="EMBL" id="GHH99171.1"/>
    </source>
</evidence>
<dbReference type="InterPro" id="IPR011711">
    <property type="entry name" value="GntR_C"/>
</dbReference>
<dbReference type="Pfam" id="PF07729">
    <property type="entry name" value="FCD"/>
    <property type="match status" value="1"/>
</dbReference>
<dbReference type="PROSITE" id="PS50949">
    <property type="entry name" value="HTH_GNTR"/>
    <property type="match status" value="1"/>
</dbReference>
<keyword evidence="1" id="KW-0805">Transcription regulation</keyword>
<dbReference type="SMART" id="SM00895">
    <property type="entry name" value="FCD"/>
    <property type="match status" value="1"/>
</dbReference>
<dbReference type="EMBL" id="BNDS01000010">
    <property type="protein sequence ID" value="GHH99171.1"/>
    <property type="molecule type" value="Genomic_DNA"/>
</dbReference>
<dbReference type="RefSeq" id="WP_191273662.1">
    <property type="nucleotide sequence ID" value="NZ_BNDS01000010.1"/>
</dbReference>
<accession>A0ABQ3N500</accession>
<dbReference type="PANTHER" id="PTHR43537:SF5">
    <property type="entry name" value="UXU OPERON TRANSCRIPTIONAL REGULATOR"/>
    <property type="match status" value="1"/>
</dbReference>
<evidence type="ECO:0000256" key="1">
    <source>
        <dbReference type="ARBA" id="ARBA00023015"/>
    </source>
</evidence>
<proteinExistence type="predicted"/>
<evidence type="ECO:0000256" key="2">
    <source>
        <dbReference type="ARBA" id="ARBA00023125"/>
    </source>
</evidence>
<keyword evidence="3" id="KW-0804">Transcription</keyword>
<dbReference type="InterPro" id="IPR036388">
    <property type="entry name" value="WH-like_DNA-bd_sf"/>
</dbReference>